<dbReference type="PANTHER" id="PTHR37938:SF1">
    <property type="entry name" value="BLL0215 PROTEIN"/>
    <property type="match status" value="1"/>
</dbReference>
<dbReference type="EMBL" id="PFBG01000036">
    <property type="protein sequence ID" value="PIR85639.1"/>
    <property type="molecule type" value="Genomic_DNA"/>
</dbReference>
<organism evidence="3 4">
    <name type="scientific">Candidatus Kaiserbacteria bacterium CG10_big_fil_rev_8_21_14_0_10_44_10</name>
    <dbReference type="NCBI Taxonomy" id="1974606"/>
    <lineage>
        <taxon>Bacteria</taxon>
        <taxon>Candidatus Kaiseribacteriota</taxon>
    </lineage>
</organism>
<proteinExistence type="predicted"/>
<evidence type="ECO:0000256" key="1">
    <source>
        <dbReference type="SAM" id="Phobius"/>
    </source>
</evidence>
<keyword evidence="1" id="KW-0472">Membrane</keyword>
<feature type="transmembrane region" description="Helical" evidence="1">
    <location>
        <begin position="65"/>
        <end position="88"/>
    </location>
</feature>
<keyword evidence="1" id="KW-0812">Transmembrane</keyword>
<protein>
    <recommendedName>
        <fullName evidence="2">YdbS-like PH domain-containing protein</fullName>
    </recommendedName>
</protein>
<accession>A0A2H0UGV4</accession>
<reference evidence="4" key="1">
    <citation type="submission" date="2017-09" db="EMBL/GenBank/DDBJ databases">
        <title>Depth-based differentiation of microbial function through sediment-hosted aquifers and enrichment of novel symbionts in the deep terrestrial subsurface.</title>
        <authorList>
            <person name="Probst A.J."/>
            <person name="Ladd B."/>
            <person name="Jarett J.K."/>
            <person name="Geller-Mcgrath D.E."/>
            <person name="Sieber C.M.K."/>
            <person name="Emerson J.B."/>
            <person name="Anantharaman K."/>
            <person name="Thomas B.C."/>
            <person name="Malmstrom R."/>
            <person name="Stieglmeier M."/>
            <person name="Klingl A."/>
            <person name="Woyke T."/>
            <person name="Ryan C.M."/>
            <person name="Banfield J.F."/>
        </authorList>
    </citation>
    <scope>NUCLEOTIDE SEQUENCE [LARGE SCALE GENOMIC DNA]</scope>
</reference>
<evidence type="ECO:0000313" key="3">
    <source>
        <dbReference type="EMBL" id="PIR85639.1"/>
    </source>
</evidence>
<dbReference type="AlphaFoldDB" id="A0A2H0UGV4"/>
<dbReference type="Proteomes" id="UP000229612">
    <property type="component" value="Unassembled WGS sequence"/>
</dbReference>
<feature type="transmembrane region" description="Helical" evidence="1">
    <location>
        <begin position="23"/>
        <end position="45"/>
    </location>
</feature>
<evidence type="ECO:0000259" key="2">
    <source>
        <dbReference type="Pfam" id="PF03703"/>
    </source>
</evidence>
<dbReference type="Pfam" id="PF03703">
    <property type="entry name" value="bPH_2"/>
    <property type="match status" value="1"/>
</dbReference>
<name>A0A2H0UGV4_9BACT</name>
<dbReference type="PANTHER" id="PTHR37938">
    <property type="entry name" value="BLL0215 PROTEIN"/>
    <property type="match status" value="1"/>
</dbReference>
<evidence type="ECO:0000313" key="4">
    <source>
        <dbReference type="Proteomes" id="UP000229612"/>
    </source>
</evidence>
<feature type="domain" description="YdbS-like PH" evidence="2">
    <location>
        <begin position="92"/>
        <end position="165"/>
    </location>
</feature>
<keyword evidence="1" id="KW-1133">Transmembrane helix</keyword>
<gene>
    <name evidence="3" type="ORF">COU14_03255</name>
</gene>
<comment type="caution">
    <text evidence="3">The sequence shown here is derived from an EMBL/GenBank/DDBJ whole genome shotgun (WGS) entry which is preliminary data.</text>
</comment>
<dbReference type="InterPro" id="IPR005182">
    <property type="entry name" value="YdbS-like_PH"/>
</dbReference>
<sequence>MLVDKINLESGEEVLAMSRRHKFLILLECFSLLLVAVLPPILYIFVVRSNEVFLFDINVYFPLMVYLYCVWLLGIWIALFVAWTDYYLDILVITNHRLIMTNQTGFWRRSISSFRLERLQEVNIEIDGLLSTLLDFGTLRAETAGHGDEDIHMNNLPDPKGLKALIMDAAEARTQKD</sequence>